<sequence length="198" mass="22597">MATNAAENPSPRAVLDFWFGSPTDSTYGQTKAAWFRKDPDFDDHIRQHFLVTYSQAAAGALNHWQQQPLSCLALIVVLDQFPRNLFRHQPAAFATDAQARAVAEWGVQQGWDRSLLPVQRWFFYLPWEHSEDLADQDRAVALFTQLEGDTASASPIAYAQKHRAVIQRFGRFPHRNPILNRESTPEEIEFLQQPGSSF</sequence>
<reference evidence="1" key="1">
    <citation type="submission" date="2012-04" db="EMBL/GenBank/DDBJ databases">
        <authorList>
            <person name="Borisov I.G."/>
            <person name="Ivanikova N.V."/>
            <person name="Pinevich A.V."/>
        </authorList>
    </citation>
    <scope>NUCLEOTIDE SEQUENCE</scope>
    <source>
        <strain evidence="1">CALU 1027</strain>
    </source>
</reference>
<gene>
    <name evidence="1" type="ORF">PROH_01510</name>
</gene>
<organism evidence="1 2">
    <name type="scientific">Prochlorothrix hollandica PCC 9006 = CALU 1027</name>
    <dbReference type="NCBI Taxonomy" id="317619"/>
    <lineage>
        <taxon>Bacteria</taxon>
        <taxon>Bacillati</taxon>
        <taxon>Cyanobacteriota</taxon>
        <taxon>Cyanophyceae</taxon>
        <taxon>Prochlorotrichales</taxon>
        <taxon>Prochlorotrichaceae</taxon>
        <taxon>Prochlorothrix</taxon>
    </lineage>
</organism>
<name>A0A0M2Q298_PROHO</name>
<comment type="caution">
    <text evidence="1">The sequence shown here is derived from an EMBL/GenBank/DDBJ whole genome shotgun (WGS) entry which is preliminary data.</text>
</comment>
<protein>
    <submittedName>
        <fullName evidence="1">Membrane protein</fullName>
    </submittedName>
</protein>
<dbReference type="AlphaFoldDB" id="A0A0M2Q298"/>
<dbReference type="Proteomes" id="UP000034681">
    <property type="component" value="Unassembled WGS sequence"/>
</dbReference>
<dbReference type="eggNOG" id="COG3803">
    <property type="taxonomic scope" value="Bacteria"/>
</dbReference>
<dbReference type="STRING" id="317619.GCA_000332315_03475"/>
<dbReference type="RefSeq" id="WP_017713669.1">
    <property type="nucleotide sequence ID" value="NZ_KB235941.1"/>
</dbReference>
<evidence type="ECO:0000313" key="1">
    <source>
        <dbReference type="EMBL" id="KKJ01104.1"/>
    </source>
</evidence>
<dbReference type="Gene3D" id="1.25.40.10">
    <property type="entry name" value="Tetratricopeptide repeat domain"/>
    <property type="match status" value="1"/>
</dbReference>
<dbReference type="OrthoDB" id="7593450at2"/>
<evidence type="ECO:0000313" key="2">
    <source>
        <dbReference type="Proteomes" id="UP000034681"/>
    </source>
</evidence>
<dbReference type="Pfam" id="PF06041">
    <property type="entry name" value="DUF924"/>
    <property type="match status" value="1"/>
</dbReference>
<accession>A0A0M2Q298</accession>
<dbReference type="InterPro" id="IPR011990">
    <property type="entry name" value="TPR-like_helical_dom_sf"/>
</dbReference>
<dbReference type="SUPFAM" id="SSF48452">
    <property type="entry name" value="TPR-like"/>
    <property type="match status" value="1"/>
</dbReference>
<dbReference type="Gene3D" id="1.20.58.320">
    <property type="entry name" value="TPR-like"/>
    <property type="match status" value="1"/>
</dbReference>
<dbReference type="EMBL" id="AJTX02000002">
    <property type="protein sequence ID" value="KKJ01104.1"/>
    <property type="molecule type" value="Genomic_DNA"/>
</dbReference>
<keyword evidence="2" id="KW-1185">Reference proteome</keyword>
<dbReference type="InterPro" id="IPR010323">
    <property type="entry name" value="DUF924"/>
</dbReference>
<proteinExistence type="predicted"/>